<dbReference type="PANTHER" id="PTHR30348:SF4">
    <property type="entry name" value="DUF72 DOMAIN-CONTAINING PROTEIN"/>
    <property type="match status" value="1"/>
</dbReference>
<dbReference type="AlphaFoldDB" id="A0A538SRA4"/>
<dbReference type="InterPro" id="IPR002763">
    <property type="entry name" value="DUF72"/>
</dbReference>
<accession>A0A538SRA4</accession>
<dbReference type="PANTHER" id="PTHR30348">
    <property type="entry name" value="UNCHARACTERIZED PROTEIN YECE"/>
    <property type="match status" value="1"/>
</dbReference>
<organism evidence="1 2">
    <name type="scientific">Eiseniibacteriota bacterium</name>
    <dbReference type="NCBI Taxonomy" id="2212470"/>
    <lineage>
        <taxon>Bacteria</taxon>
        <taxon>Candidatus Eiseniibacteriota</taxon>
    </lineage>
</organism>
<evidence type="ECO:0000313" key="1">
    <source>
        <dbReference type="EMBL" id="TMQ53910.1"/>
    </source>
</evidence>
<reference evidence="1 2" key="1">
    <citation type="journal article" date="2019" name="Nat. Microbiol.">
        <title>Mediterranean grassland soil C-N compound turnover is dependent on rainfall and depth, and is mediated by genomically divergent microorganisms.</title>
        <authorList>
            <person name="Diamond S."/>
            <person name="Andeer P.F."/>
            <person name="Li Z."/>
            <person name="Crits-Christoph A."/>
            <person name="Burstein D."/>
            <person name="Anantharaman K."/>
            <person name="Lane K.R."/>
            <person name="Thomas B.C."/>
            <person name="Pan C."/>
            <person name="Northen T.R."/>
            <person name="Banfield J.F."/>
        </authorList>
    </citation>
    <scope>NUCLEOTIDE SEQUENCE [LARGE SCALE GENOMIC DNA]</scope>
    <source>
        <strain evidence="1">WS_4</strain>
    </source>
</reference>
<dbReference type="Pfam" id="PF01904">
    <property type="entry name" value="DUF72"/>
    <property type="match status" value="1"/>
</dbReference>
<dbReference type="SUPFAM" id="SSF117396">
    <property type="entry name" value="TM1631-like"/>
    <property type="match status" value="1"/>
</dbReference>
<evidence type="ECO:0000313" key="2">
    <source>
        <dbReference type="Proteomes" id="UP000319829"/>
    </source>
</evidence>
<gene>
    <name evidence="1" type="ORF">E6K74_08270</name>
</gene>
<comment type="caution">
    <text evidence="1">The sequence shown here is derived from an EMBL/GenBank/DDBJ whole genome shotgun (WGS) entry which is preliminary data.</text>
</comment>
<dbReference type="EMBL" id="VBOU01000079">
    <property type="protein sequence ID" value="TMQ53910.1"/>
    <property type="molecule type" value="Genomic_DNA"/>
</dbReference>
<dbReference type="Proteomes" id="UP000319829">
    <property type="component" value="Unassembled WGS sequence"/>
</dbReference>
<name>A0A538SRA4_UNCEI</name>
<dbReference type="Gene3D" id="3.20.20.410">
    <property type="entry name" value="Protein of unknown function UPF0759"/>
    <property type="match status" value="1"/>
</dbReference>
<proteinExistence type="predicted"/>
<protein>
    <submittedName>
        <fullName evidence="1">DUF72 domain-containing protein</fullName>
    </submittedName>
</protein>
<dbReference type="InterPro" id="IPR036520">
    <property type="entry name" value="UPF0759_sf"/>
</dbReference>
<sequence>MRIRVGTSGWSYKEWKGHFYPEKLAAKDMLHYYAERFPTVEVNNTFYRMPNTATLESWSAEVPNDFAFVLKASKRITHDKRLKEVGDSMDYLLRTAGSLGPKLGPFLVHLPPNMKKDVPRLRDFLALLEPPARAAFEFRHASWFDEEVYAALRERSAAWCVADTGEEGDPPFVSTADWGYMRLRRVEYTADDLKSWADRIHAQTWGEVFVFFKHEEAGTGPKLAAGFMEICKGR</sequence>